<sequence>MSQQQLNVIALISGGKDSLYSILHCLKNGHKVVALANLHPPLKPTKPSPARAAYLASGTLEGSDSDQFDGSGNVVQKEEEDEDEDEDSSKPGNHDDLAPHHTAGKKEDEEEEDEEEEDEEEEEDLHSYMYQTVGHSIIPLYASALDIPLYRAPIHGTALNTSRDYQTPSPAAKNGTTTTTTTTTTTAAAAAATEETESLFHLLNDIKQAHPSANAVSAGAILSTYQRTRIENVAGRLNLTPLAWLWMYPSLPPPVERALLPTNHPAAVAGLLEDMAACGCEARIIKIASGGLDVDDLWGNVAGGMGEGEREAEGRVVRRRLVKGMGRFVGEGEVEGAVLGEGGEYESIALDGPGALWKGRIVVGRVERRVGEGGVAGVRILGARCVGKGEEGGGGGTDGGLGLVRVPQMFDAVFKGVFDEMVTRCGEYKGVGVLEEPSRDRMLCAKYEGWKARISQIKGENVWTVSNVCAPEAGPGAGNQMKAIAQKFQDLILQQSTTTAAHAPRATADIVFASVLLRSMDDFTLINPIYASLFTKPNPPARVTVACGNSMPAGVDVMASFVVDMLLREGRLGLHVQSRSYWAPANIGPYSQAQCIPLHRDARIDRDGGLIYVAGQIPLNPGTMEVYNPPTTGDDGDDDGWFKQFASRSILSLQHLWRIGRAMEADWWLGAVAFLAGEEQIPAKARIAWDIWERMNRGPSSSSSSSKSVDDDDDEDGSPSFDVWDLKYGSQRGLGSSSAGPKKSLPNFEVVRGGGGCIPPFFAVHVAALPRASDIEWQGLGTRSNELTMSEEEVTETELWMSRSQGAGSDSFYYIAIQEEGQSRGDLERCIRDAVDDVRSREKKAYGEDSVDHVNCTIYTPYCLGGSVWQLGQIVPCKSVWGSRGRRLAAGVVVHVRLRG</sequence>
<evidence type="ECO:0000313" key="8">
    <source>
        <dbReference type="Proteomes" id="UP000223968"/>
    </source>
</evidence>
<evidence type="ECO:0000256" key="6">
    <source>
        <dbReference type="SAM" id="MobiDB-lite"/>
    </source>
</evidence>
<evidence type="ECO:0000313" key="7">
    <source>
        <dbReference type="EMBL" id="PGH04633.1"/>
    </source>
</evidence>
<name>A0A2B7X780_9EURO</name>
<keyword evidence="8" id="KW-1185">Reference proteome</keyword>
<dbReference type="InterPro" id="IPR002761">
    <property type="entry name" value="Diphthami_syn_dom"/>
</dbReference>
<feature type="compositionally biased region" description="Basic and acidic residues" evidence="6">
    <location>
        <begin position="88"/>
        <end position="107"/>
    </location>
</feature>
<dbReference type="PANTHER" id="PTHR12196:SF2">
    <property type="entry name" value="DIPHTHINE--AMMONIA LIGASE"/>
    <property type="match status" value="1"/>
</dbReference>
<dbReference type="SUPFAM" id="SSF55298">
    <property type="entry name" value="YjgF-like"/>
    <property type="match status" value="2"/>
</dbReference>
<dbReference type="EMBL" id="PDNB01000134">
    <property type="protein sequence ID" value="PGH04633.1"/>
    <property type="molecule type" value="Genomic_DNA"/>
</dbReference>
<evidence type="ECO:0000256" key="4">
    <source>
        <dbReference type="ARBA" id="ARBA00031552"/>
    </source>
</evidence>
<feature type="compositionally biased region" description="Acidic residues" evidence="6">
    <location>
        <begin position="78"/>
        <end position="87"/>
    </location>
</feature>
<dbReference type="GO" id="GO:0017183">
    <property type="term" value="P:protein histidyl modification to diphthamide"/>
    <property type="evidence" value="ECO:0007669"/>
    <property type="project" value="TreeGrafter"/>
</dbReference>
<accession>A0A2B7X780</accession>
<dbReference type="Gene3D" id="3.40.50.620">
    <property type="entry name" value="HUPs"/>
    <property type="match status" value="1"/>
</dbReference>
<evidence type="ECO:0000256" key="1">
    <source>
        <dbReference type="ARBA" id="ARBA00012089"/>
    </source>
</evidence>
<evidence type="ECO:0000256" key="2">
    <source>
        <dbReference type="ARBA" id="ARBA00018426"/>
    </source>
</evidence>
<dbReference type="AlphaFoldDB" id="A0A2B7X780"/>
<comment type="catalytic activity">
    <reaction evidence="5">
        <text>diphthine-[translation elongation factor 2] + NH4(+) + ATP = diphthamide-[translation elongation factor 2] + AMP + diphosphate + H(+)</text>
        <dbReference type="Rhea" id="RHEA:19753"/>
        <dbReference type="Rhea" id="RHEA-COMP:10172"/>
        <dbReference type="Rhea" id="RHEA-COMP:10174"/>
        <dbReference type="ChEBI" id="CHEBI:15378"/>
        <dbReference type="ChEBI" id="CHEBI:16692"/>
        <dbReference type="ChEBI" id="CHEBI:28938"/>
        <dbReference type="ChEBI" id="CHEBI:30616"/>
        <dbReference type="ChEBI" id="CHEBI:33019"/>
        <dbReference type="ChEBI" id="CHEBI:82696"/>
        <dbReference type="ChEBI" id="CHEBI:456215"/>
        <dbReference type="EC" id="6.3.1.14"/>
    </reaction>
</comment>
<proteinExistence type="predicted"/>
<dbReference type="Gene3D" id="3.90.1490.10">
    <property type="entry name" value="putative n-type atp pyrophosphatase, domain 2"/>
    <property type="match status" value="1"/>
</dbReference>
<feature type="compositionally biased region" description="Polar residues" evidence="6">
    <location>
        <begin position="160"/>
        <end position="169"/>
    </location>
</feature>
<dbReference type="EC" id="6.3.1.14" evidence="1"/>
<dbReference type="STRING" id="1447875.A0A2B7X780"/>
<dbReference type="SUPFAM" id="SSF52402">
    <property type="entry name" value="Adenine nucleotide alpha hydrolases-like"/>
    <property type="match status" value="1"/>
</dbReference>
<dbReference type="CDD" id="cd01994">
    <property type="entry name" value="AANH_PF0828-like"/>
    <property type="match status" value="1"/>
</dbReference>
<feature type="compositionally biased region" description="Acidic residues" evidence="6">
    <location>
        <begin position="108"/>
        <end position="124"/>
    </location>
</feature>
<evidence type="ECO:0000256" key="5">
    <source>
        <dbReference type="ARBA" id="ARBA00048108"/>
    </source>
</evidence>
<feature type="region of interest" description="Disordered" evidence="6">
    <location>
        <begin position="696"/>
        <end position="724"/>
    </location>
</feature>
<dbReference type="Proteomes" id="UP000223968">
    <property type="component" value="Unassembled WGS sequence"/>
</dbReference>
<feature type="region of interest" description="Disordered" evidence="6">
    <location>
        <begin position="59"/>
        <end position="125"/>
    </location>
</feature>
<dbReference type="GO" id="GO:0017178">
    <property type="term" value="F:diphthine-ammonia ligase activity"/>
    <property type="evidence" value="ECO:0007669"/>
    <property type="project" value="UniProtKB-EC"/>
</dbReference>
<dbReference type="OrthoDB" id="686384at2759"/>
<comment type="caution">
    <text evidence="7">The sequence shown here is derived from an EMBL/GenBank/DDBJ whole genome shotgun (WGS) entry which is preliminary data.</text>
</comment>
<dbReference type="CDD" id="cd06156">
    <property type="entry name" value="eu_AANH_C_2"/>
    <property type="match status" value="1"/>
</dbReference>
<reference evidence="7 8" key="1">
    <citation type="submission" date="2017-10" db="EMBL/GenBank/DDBJ databases">
        <title>Comparative genomics in systemic dimorphic fungi from Ajellomycetaceae.</title>
        <authorList>
            <person name="Munoz J.F."/>
            <person name="Mcewen J.G."/>
            <person name="Clay O.K."/>
            <person name="Cuomo C.A."/>
        </authorList>
    </citation>
    <scope>NUCLEOTIDE SEQUENCE [LARGE SCALE GENOMIC DNA]</scope>
    <source>
        <strain evidence="7 8">UAMH5409</strain>
    </source>
</reference>
<feature type="region of interest" description="Disordered" evidence="6">
    <location>
        <begin position="160"/>
        <end position="181"/>
    </location>
</feature>
<dbReference type="InterPro" id="IPR035959">
    <property type="entry name" value="RutC-like_sf"/>
</dbReference>
<dbReference type="InterPro" id="IPR014729">
    <property type="entry name" value="Rossmann-like_a/b/a_fold"/>
</dbReference>
<evidence type="ECO:0000256" key="3">
    <source>
        <dbReference type="ARBA" id="ARBA00029814"/>
    </source>
</evidence>
<gene>
    <name evidence="7" type="ORF">AJ79_07030</name>
</gene>
<dbReference type="InterPro" id="IPR030662">
    <property type="entry name" value="DPH6/MJ0570"/>
</dbReference>
<dbReference type="CDD" id="cd06155">
    <property type="entry name" value="eu_AANH_C_1"/>
    <property type="match status" value="1"/>
</dbReference>
<dbReference type="PANTHER" id="PTHR12196">
    <property type="entry name" value="DOMAIN OF UNKNOWN FUNCTION 71 DUF71 -CONTAINING PROTEIN"/>
    <property type="match status" value="1"/>
</dbReference>
<protein>
    <recommendedName>
        <fullName evidence="2">Diphthine--ammonia ligase</fullName>
        <ecNumber evidence="1">6.3.1.14</ecNumber>
    </recommendedName>
    <alternativeName>
        <fullName evidence="3">Diphthamide synthase</fullName>
    </alternativeName>
    <alternativeName>
        <fullName evidence="4">Diphthamide synthetase</fullName>
    </alternativeName>
</protein>
<organism evidence="7 8">
    <name type="scientific">Helicocarpus griseus UAMH5409</name>
    <dbReference type="NCBI Taxonomy" id="1447875"/>
    <lineage>
        <taxon>Eukaryota</taxon>
        <taxon>Fungi</taxon>
        <taxon>Dikarya</taxon>
        <taxon>Ascomycota</taxon>
        <taxon>Pezizomycotina</taxon>
        <taxon>Eurotiomycetes</taxon>
        <taxon>Eurotiomycetidae</taxon>
        <taxon>Onygenales</taxon>
        <taxon>Ajellomycetaceae</taxon>
        <taxon>Helicocarpus</taxon>
    </lineage>
</organism>
<dbReference type="Gene3D" id="3.30.1330.40">
    <property type="entry name" value="RutC-like"/>
    <property type="match status" value="2"/>
</dbReference>